<keyword evidence="9 13" id="KW-1133">Transmembrane helix</keyword>
<evidence type="ECO:0000313" key="15">
    <source>
        <dbReference type="EMBL" id="KAG9453534.1"/>
    </source>
</evidence>
<feature type="domain" description="RING-type" evidence="14">
    <location>
        <begin position="111"/>
        <end position="154"/>
    </location>
</feature>
<comment type="similarity">
    <text evidence="11">Belongs to the RING-type zinc finger family. ATL subfamily.</text>
</comment>
<evidence type="ECO:0000256" key="12">
    <source>
        <dbReference type="PROSITE-ProRule" id="PRU00175"/>
    </source>
</evidence>
<evidence type="ECO:0000256" key="6">
    <source>
        <dbReference type="ARBA" id="ARBA00022771"/>
    </source>
</evidence>
<evidence type="ECO:0000313" key="16">
    <source>
        <dbReference type="Proteomes" id="UP000825729"/>
    </source>
</evidence>
<keyword evidence="5" id="KW-0479">Metal-binding</keyword>
<dbReference type="Pfam" id="PF13639">
    <property type="entry name" value="zf-RING_2"/>
    <property type="match status" value="1"/>
</dbReference>
<dbReference type="PROSITE" id="PS50089">
    <property type="entry name" value="ZF_RING_2"/>
    <property type="match status" value="1"/>
</dbReference>
<dbReference type="AlphaFoldDB" id="A0AAV7EYP2"/>
<reference evidence="15 16" key="1">
    <citation type="submission" date="2021-07" db="EMBL/GenBank/DDBJ databases">
        <title>The Aristolochia fimbriata genome: insights into angiosperm evolution, floral development and chemical biosynthesis.</title>
        <authorList>
            <person name="Jiao Y."/>
        </authorList>
    </citation>
    <scope>NUCLEOTIDE SEQUENCE [LARGE SCALE GENOMIC DNA]</scope>
    <source>
        <strain evidence="15">IBCAS-2021</strain>
        <tissue evidence="15">Leaf</tissue>
    </source>
</reference>
<evidence type="ECO:0000256" key="4">
    <source>
        <dbReference type="ARBA" id="ARBA00022692"/>
    </source>
</evidence>
<feature type="transmembrane region" description="Helical" evidence="13">
    <location>
        <begin position="14"/>
        <end position="35"/>
    </location>
</feature>
<dbReference type="GO" id="GO:0016020">
    <property type="term" value="C:membrane"/>
    <property type="evidence" value="ECO:0007669"/>
    <property type="project" value="UniProtKB-SubCell"/>
</dbReference>
<evidence type="ECO:0000259" key="14">
    <source>
        <dbReference type="PROSITE" id="PS50089"/>
    </source>
</evidence>
<keyword evidence="7" id="KW-0833">Ubl conjugation pathway</keyword>
<dbReference type="GO" id="GO:0016740">
    <property type="term" value="F:transferase activity"/>
    <property type="evidence" value="ECO:0007669"/>
    <property type="project" value="UniProtKB-KW"/>
</dbReference>
<evidence type="ECO:0000256" key="9">
    <source>
        <dbReference type="ARBA" id="ARBA00022989"/>
    </source>
</evidence>
<evidence type="ECO:0000256" key="10">
    <source>
        <dbReference type="ARBA" id="ARBA00023136"/>
    </source>
</evidence>
<comment type="subcellular location">
    <subcellularLocation>
        <location evidence="1">Membrane</location>
        <topology evidence="1">Single-pass membrane protein</topology>
    </subcellularLocation>
</comment>
<evidence type="ECO:0000256" key="2">
    <source>
        <dbReference type="ARBA" id="ARBA00004906"/>
    </source>
</evidence>
<comment type="pathway">
    <text evidence="2">Protein modification; protein ubiquitination.</text>
</comment>
<keyword evidence="6 12" id="KW-0863">Zinc-finger</keyword>
<name>A0AAV7EYP2_ARIFI</name>
<dbReference type="SMART" id="SM00184">
    <property type="entry name" value="RING"/>
    <property type="match status" value="1"/>
</dbReference>
<accession>A0AAV7EYP2</accession>
<gene>
    <name evidence="15" type="ORF">H6P81_006438</name>
</gene>
<keyword evidence="4 13" id="KW-0812">Transmembrane</keyword>
<dbReference type="Proteomes" id="UP000825729">
    <property type="component" value="Unassembled WGS sequence"/>
</dbReference>
<dbReference type="Gene3D" id="3.30.40.10">
    <property type="entry name" value="Zinc/RING finger domain, C3HC4 (zinc finger)"/>
    <property type="match status" value="1"/>
</dbReference>
<sequence>MSRPAFYSSYNENAMLVAVIFLLAITILMLLLHFYAKWRFERRRQGIVHPPSLTTTTPAPAAAAHVGDQHPFSVVDVDRVGDRGMDPSLLASLPVFVYKSSTGGKSSGMVCVVCLSVMEEEEKGRMLPKCGHCFHVGCIDEWLLSHSSSCPICRSTVGTEEALPLTSSSSTTLAMGPQQEEDQDAGLETLEHQYSRTTESDHHHQYYYCLHIRDQLRLPPDDSSSSIELDTFTPAASSSFTSSLKLMLSRERFASRVHSSIGLDGLEMS</sequence>
<evidence type="ECO:0000256" key="13">
    <source>
        <dbReference type="SAM" id="Phobius"/>
    </source>
</evidence>
<dbReference type="GO" id="GO:0008270">
    <property type="term" value="F:zinc ion binding"/>
    <property type="evidence" value="ECO:0007669"/>
    <property type="project" value="UniProtKB-KW"/>
</dbReference>
<dbReference type="CDD" id="cd16461">
    <property type="entry name" value="RING-H2_EL5-like"/>
    <property type="match status" value="1"/>
</dbReference>
<dbReference type="SUPFAM" id="SSF57850">
    <property type="entry name" value="RING/U-box"/>
    <property type="match status" value="1"/>
</dbReference>
<dbReference type="InterPro" id="IPR001841">
    <property type="entry name" value="Znf_RING"/>
</dbReference>
<dbReference type="InterPro" id="IPR013083">
    <property type="entry name" value="Znf_RING/FYVE/PHD"/>
</dbReference>
<dbReference type="PANTHER" id="PTHR45768">
    <property type="entry name" value="E3 UBIQUITIN-PROTEIN LIGASE RNF13-LIKE"/>
    <property type="match status" value="1"/>
</dbReference>
<keyword evidence="16" id="KW-1185">Reference proteome</keyword>
<dbReference type="PANTHER" id="PTHR45768:SF34">
    <property type="entry name" value="RING-H2 FINGER PROTEIN ATL64"/>
    <property type="match status" value="1"/>
</dbReference>
<evidence type="ECO:0000256" key="1">
    <source>
        <dbReference type="ARBA" id="ARBA00004167"/>
    </source>
</evidence>
<keyword evidence="10 13" id="KW-0472">Membrane</keyword>
<comment type="caution">
    <text evidence="15">The sequence shown here is derived from an EMBL/GenBank/DDBJ whole genome shotgun (WGS) entry which is preliminary data.</text>
</comment>
<evidence type="ECO:0000256" key="11">
    <source>
        <dbReference type="ARBA" id="ARBA00024209"/>
    </source>
</evidence>
<evidence type="ECO:0000256" key="7">
    <source>
        <dbReference type="ARBA" id="ARBA00022786"/>
    </source>
</evidence>
<protein>
    <recommendedName>
        <fullName evidence="14">RING-type domain-containing protein</fullName>
    </recommendedName>
</protein>
<keyword evidence="8" id="KW-0862">Zinc</keyword>
<organism evidence="15 16">
    <name type="scientific">Aristolochia fimbriata</name>
    <name type="common">White veined hardy Dutchman's pipe vine</name>
    <dbReference type="NCBI Taxonomy" id="158543"/>
    <lineage>
        <taxon>Eukaryota</taxon>
        <taxon>Viridiplantae</taxon>
        <taxon>Streptophyta</taxon>
        <taxon>Embryophyta</taxon>
        <taxon>Tracheophyta</taxon>
        <taxon>Spermatophyta</taxon>
        <taxon>Magnoliopsida</taxon>
        <taxon>Magnoliidae</taxon>
        <taxon>Piperales</taxon>
        <taxon>Aristolochiaceae</taxon>
        <taxon>Aristolochia</taxon>
    </lineage>
</organism>
<dbReference type="EMBL" id="JAINDJ010000003">
    <property type="protein sequence ID" value="KAG9453534.1"/>
    <property type="molecule type" value="Genomic_DNA"/>
</dbReference>
<evidence type="ECO:0000256" key="3">
    <source>
        <dbReference type="ARBA" id="ARBA00022679"/>
    </source>
</evidence>
<evidence type="ECO:0000256" key="8">
    <source>
        <dbReference type="ARBA" id="ARBA00022833"/>
    </source>
</evidence>
<keyword evidence="3" id="KW-0808">Transferase</keyword>
<proteinExistence type="inferred from homology"/>
<evidence type="ECO:0000256" key="5">
    <source>
        <dbReference type="ARBA" id="ARBA00022723"/>
    </source>
</evidence>